<protein>
    <submittedName>
        <fullName evidence="1">Uncharacterized protein</fullName>
    </submittedName>
</protein>
<name>A0A9N9S7T1_9DIPT</name>
<accession>A0A9N9S7T1</accession>
<sequence length="108" mass="12547">MYKQPVGTSYRIIINKTVDVCGHFGGKPDILMQWFIDLIWKEMPMSLLHPCPYLGPFLLHNITIDMKILQKFPDGFYKVVMHFYNDDDPNIITVFTTFEVAGTGLKEF</sequence>
<dbReference type="Pfam" id="PF06477">
    <property type="entry name" value="DUF1091"/>
    <property type="match status" value="1"/>
</dbReference>
<organism evidence="1 2">
    <name type="scientific">Chironomus riparius</name>
    <dbReference type="NCBI Taxonomy" id="315576"/>
    <lineage>
        <taxon>Eukaryota</taxon>
        <taxon>Metazoa</taxon>
        <taxon>Ecdysozoa</taxon>
        <taxon>Arthropoda</taxon>
        <taxon>Hexapoda</taxon>
        <taxon>Insecta</taxon>
        <taxon>Pterygota</taxon>
        <taxon>Neoptera</taxon>
        <taxon>Endopterygota</taxon>
        <taxon>Diptera</taxon>
        <taxon>Nematocera</taxon>
        <taxon>Chironomoidea</taxon>
        <taxon>Chironomidae</taxon>
        <taxon>Chironominae</taxon>
        <taxon>Chironomus</taxon>
    </lineage>
</organism>
<reference evidence="1" key="2">
    <citation type="submission" date="2022-10" db="EMBL/GenBank/DDBJ databases">
        <authorList>
            <consortium name="ENA_rothamsted_submissions"/>
            <consortium name="culmorum"/>
            <person name="King R."/>
        </authorList>
    </citation>
    <scope>NUCLEOTIDE SEQUENCE</scope>
</reference>
<evidence type="ECO:0000313" key="1">
    <source>
        <dbReference type="EMBL" id="CAG9810328.1"/>
    </source>
</evidence>
<keyword evidence="2" id="KW-1185">Reference proteome</keyword>
<dbReference type="AlphaFoldDB" id="A0A9N9S7T1"/>
<dbReference type="OrthoDB" id="7727171at2759"/>
<dbReference type="InterPro" id="IPR010512">
    <property type="entry name" value="DUF1091"/>
</dbReference>
<evidence type="ECO:0000313" key="2">
    <source>
        <dbReference type="Proteomes" id="UP001153620"/>
    </source>
</evidence>
<reference evidence="1" key="1">
    <citation type="submission" date="2022-01" db="EMBL/GenBank/DDBJ databases">
        <authorList>
            <person name="King R."/>
        </authorList>
    </citation>
    <scope>NUCLEOTIDE SEQUENCE</scope>
</reference>
<dbReference type="EMBL" id="OU895880">
    <property type="protein sequence ID" value="CAG9810328.1"/>
    <property type="molecule type" value="Genomic_DNA"/>
</dbReference>
<gene>
    <name evidence="1" type="ORF">CHIRRI_LOCUS13145</name>
</gene>
<proteinExistence type="predicted"/>
<dbReference type="Proteomes" id="UP001153620">
    <property type="component" value="Chromosome 4"/>
</dbReference>